<sequence length="69" mass="7668">MSDLFRKEALENRSRSLYGEVVLRSALSTWVLTGLILLIALLALFILFGLQVETEAGSMSVIKWLLTLG</sequence>
<reference evidence="2 3" key="1">
    <citation type="submission" date="2018-10" db="EMBL/GenBank/DDBJ databases">
        <title>Genomic Encyclopedia of Type Strains, Phase IV (KMG-IV): sequencing the most valuable type-strain genomes for metagenomic binning, comparative biology and taxonomic classification.</title>
        <authorList>
            <person name="Goeker M."/>
        </authorList>
    </citation>
    <scope>NUCLEOTIDE SEQUENCE [LARGE SCALE GENOMIC DNA]</scope>
    <source>
        <strain evidence="2 3">DSM 22008</strain>
    </source>
</reference>
<evidence type="ECO:0000313" key="3">
    <source>
        <dbReference type="Proteomes" id="UP000282211"/>
    </source>
</evidence>
<dbReference type="RefSeq" id="WP_121100694.1">
    <property type="nucleotide sequence ID" value="NZ_RBII01000002.1"/>
</dbReference>
<keyword evidence="1" id="KW-0812">Transmembrane</keyword>
<gene>
    <name evidence="2" type="ORF">DES40_1678</name>
</gene>
<comment type="caution">
    <text evidence="2">The sequence shown here is derived from an EMBL/GenBank/DDBJ whole genome shotgun (WGS) entry which is preliminary data.</text>
</comment>
<organism evidence="2 3">
    <name type="scientific">Litorimonas taeanensis</name>
    <dbReference type="NCBI Taxonomy" id="568099"/>
    <lineage>
        <taxon>Bacteria</taxon>
        <taxon>Pseudomonadati</taxon>
        <taxon>Pseudomonadota</taxon>
        <taxon>Alphaproteobacteria</taxon>
        <taxon>Maricaulales</taxon>
        <taxon>Robiginitomaculaceae</taxon>
    </lineage>
</organism>
<feature type="transmembrane region" description="Helical" evidence="1">
    <location>
        <begin position="21"/>
        <end position="50"/>
    </location>
</feature>
<evidence type="ECO:0000256" key="1">
    <source>
        <dbReference type="SAM" id="Phobius"/>
    </source>
</evidence>
<keyword evidence="1" id="KW-1133">Transmembrane helix</keyword>
<evidence type="ECO:0000313" key="2">
    <source>
        <dbReference type="EMBL" id="RKQ68903.1"/>
    </source>
</evidence>
<proteinExistence type="predicted"/>
<dbReference type="Proteomes" id="UP000282211">
    <property type="component" value="Unassembled WGS sequence"/>
</dbReference>
<keyword evidence="3" id="KW-1185">Reference proteome</keyword>
<dbReference type="EMBL" id="RBII01000002">
    <property type="protein sequence ID" value="RKQ68903.1"/>
    <property type="molecule type" value="Genomic_DNA"/>
</dbReference>
<protein>
    <submittedName>
        <fullName evidence="2">Uncharacterized protein</fullName>
    </submittedName>
</protein>
<name>A0A420WD44_9PROT</name>
<accession>A0A420WD44</accession>
<keyword evidence="1" id="KW-0472">Membrane</keyword>
<dbReference type="InParanoid" id="A0A420WD44"/>
<dbReference type="AlphaFoldDB" id="A0A420WD44"/>